<dbReference type="Proteomes" id="UP001396334">
    <property type="component" value="Unassembled WGS sequence"/>
</dbReference>
<accession>A0ABR2QD53</accession>
<dbReference type="EMBL" id="JBBPBN010000041">
    <property type="protein sequence ID" value="KAK8998606.1"/>
    <property type="molecule type" value="Genomic_DNA"/>
</dbReference>
<name>A0ABR2QD53_9ROSI</name>
<proteinExistence type="predicted"/>
<gene>
    <name evidence="2" type="ORF">V6N11_083993</name>
</gene>
<feature type="compositionally biased region" description="Polar residues" evidence="1">
    <location>
        <begin position="39"/>
        <end position="51"/>
    </location>
</feature>
<reference evidence="2 3" key="1">
    <citation type="journal article" date="2024" name="G3 (Bethesda)">
        <title>Genome assembly of Hibiscus sabdariffa L. provides insights into metabolisms of medicinal natural products.</title>
        <authorList>
            <person name="Kim T."/>
        </authorList>
    </citation>
    <scope>NUCLEOTIDE SEQUENCE [LARGE SCALE GENOMIC DNA]</scope>
    <source>
        <strain evidence="2">TK-2024</strain>
        <tissue evidence="2">Old leaves</tissue>
    </source>
</reference>
<keyword evidence="3" id="KW-1185">Reference proteome</keyword>
<organism evidence="2 3">
    <name type="scientific">Hibiscus sabdariffa</name>
    <name type="common">roselle</name>
    <dbReference type="NCBI Taxonomy" id="183260"/>
    <lineage>
        <taxon>Eukaryota</taxon>
        <taxon>Viridiplantae</taxon>
        <taxon>Streptophyta</taxon>
        <taxon>Embryophyta</taxon>
        <taxon>Tracheophyta</taxon>
        <taxon>Spermatophyta</taxon>
        <taxon>Magnoliopsida</taxon>
        <taxon>eudicotyledons</taxon>
        <taxon>Gunneridae</taxon>
        <taxon>Pentapetalae</taxon>
        <taxon>rosids</taxon>
        <taxon>malvids</taxon>
        <taxon>Malvales</taxon>
        <taxon>Malvaceae</taxon>
        <taxon>Malvoideae</taxon>
        <taxon>Hibiscus</taxon>
    </lineage>
</organism>
<evidence type="ECO:0000313" key="2">
    <source>
        <dbReference type="EMBL" id="KAK8998606.1"/>
    </source>
</evidence>
<feature type="region of interest" description="Disordered" evidence="1">
    <location>
        <begin position="79"/>
        <end position="100"/>
    </location>
</feature>
<feature type="region of interest" description="Disordered" evidence="1">
    <location>
        <begin position="39"/>
        <end position="61"/>
    </location>
</feature>
<evidence type="ECO:0000256" key="1">
    <source>
        <dbReference type="SAM" id="MobiDB-lite"/>
    </source>
</evidence>
<comment type="caution">
    <text evidence="2">The sequence shown here is derived from an EMBL/GenBank/DDBJ whole genome shotgun (WGS) entry which is preliminary data.</text>
</comment>
<protein>
    <submittedName>
        <fullName evidence="2">Uncharacterized protein</fullName>
    </submittedName>
</protein>
<sequence length="100" mass="9901">MVNPLESLSDGDILSKESATSVIESSSLRVLNKMLVSTANQPPHGSSSSISAHAEGCKGVSSSSLPALVDDVNVGQASAAPVAATDSSNGVAAQGYLSAD</sequence>
<evidence type="ECO:0000313" key="3">
    <source>
        <dbReference type="Proteomes" id="UP001396334"/>
    </source>
</evidence>